<evidence type="ECO:0000256" key="1">
    <source>
        <dbReference type="SAM" id="MobiDB-lite"/>
    </source>
</evidence>
<feature type="compositionally biased region" description="Basic residues" evidence="1">
    <location>
        <begin position="52"/>
        <end position="69"/>
    </location>
</feature>
<feature type="region of interest" description="Disordered" evidence="1">
    <location>
        <begin position="1"/>
        <end position="268"/>
    </location>
</feature>
<feature type="compositionally biased region" description="Low complexity" evidence="1">
    <location>
        <begin position="37"/>
        <end position="47"/>
    </location>
</feature>
<dbReference type="AlphaFoldDB" id="S7ZN89"/>
<feature type="region of interest" description="Disordered" evidence="1">
    <location>
        <begin position="555"/>
        <end position="683"/>
    </location>
</feature>
<dbReference type="STRING" id="933388.S7ZN89"/>
<feature type="compositionally biased region" description="Polar residues" evidence="1">
    <location>
        <begin position="156"/>
        <end position="171"/>
    </location>
</feature>
<evidence type="ECO:0000313" key="3">
    <source>
        <dbReference type="Proteomes" id="UP000019376"/>
    </source>
</evidence>
<feature type="region of interest" description="Disordered" evidence="1">
    <location>
        <begin position="305"/>
        <end position="325"/>
    </location>
</feature>
<evidence type="ECO:0000313" key="2">
    <source>
        <dbReference type="EMBL" id="EPS30156.1"/>
    </source>
</evidence>
<feature type="region of interest" description="Disordered" evidence="1">
    <location>
        <begin position="945"/>
        <end position="965"/>
    </location>
</feature>
<dbReference type="EMBL" id="KB644412">
    <property type="protein sequence ID" value="EPS30156.1"/>
    <property type="molecule type" value="Genomic_DNA"/>
</dbReference>
<dbReference type="HOGENOM" id="CLU_267762_0_0_1"/>
<feature type="compositionally biased region" description="Polar residues" evidence="1">
    <location>
        <begin position="414"/>
        <end position="426"/>
    </location>
</feature>
<feature type="compositionally biased region" description="Polar residues" evidence="1">
    <location>
        <begin position="1075"/>
        <end position="1104"/>
    </location>
</feature>
<feature type="region of interest" description="Disordered" evidence="1">
    <location>
        <begin position="842"/>
        <end position="904"/>
    </location>
</feature>
<protein>
    <submittedName>
        <fullName evidence="2">Uncharacterized protein</fullName>
    </submittedName>
</protein>
<feature type="compositionally biased region" description="Low complexity" evidence="1">
    <location>
        <begin position="945"/>
        <end position="954"/>
    </location>
</feature>
<gene>
    <name evidence="2" type="ORF">PDE_05106</name>
</gene>
<organism evidence="2 3">
    <name type="scientific">Penicillium oxalicum (strain 114-2 / CGMCC 5302)</name>
    <name type="common">Penicillium decumbens</name>
    <dbReference type="NCBI Taxonomy" id="933388"/>
    <lineage>
        <taxon>Eukaryota</taxon>
        <taxon>Fungi</taxon>
        <taxon>Dikarya</taxon>
        <taxon>Ascomycota</taxon>
        <taxon>Pezizomycotina</taxon>
        <taxon>Eurotiomycetes</taxon>
        <taxon>Eurotiomycetidae</taxon>
        <taxon>Eurotiales</taxon>
        <taxon>Aspergillaceae</taxon>
        <taxon>Penicillium</taxon>
    </lineage>
</organism>
<feature type="compositionally biased region" description="Polar residues" evidence="1">
    <location>
        <begin position="489"/>
        <end position="509"/>
    </location>
</feature>
<reference evidence="2 3" key="1">
    <citation type="journal article" date="2013" name="PLoS ONE">
        <title>Genomic and secretomic analyses reveal unique features of the lignocellulolytic enzyme system of Penicillium decumbens.</title>
        <authorList>
            <person name="Liu G."/>
            <person name="Zhang L."/>
            <person name="Wei X."/>
            <person name="Zou G."/>
            <person name="Qin Y."/>
            <person name="Ma L."/>
            <person name="Li J."/>
            <person name="Zheng H."/>
            <person name="Wang S."/>
            <person name="Wang C."/>
            <person name="Xun L."/>
            <person name="Zhao G.-P."/>
            <person name="Zhou Z."/>
            <person name="Qu Y."/>
        </authorList>
    </citation>
    <scope>NUCLEOTIDE SEQUENCE [LARGE SCALE GENOMIC DNA]</scope>
    <source>
        <strain evidence="3">114-2 / CGMCC 5302</strain>
    </source>
</reference>
<feature type="compositionally biased region" description="Polar residues" evidence="1">
    <location>
        <begin position="593"/>
        <end position="603"/>
    </location>
</feature>
<proteinExistence type="predicted"/>
<feature type="compositionally biased region" description="Low complexity" evidence="1">
    <location>
        <begin position="130"/>
        <end position="142"/>
    </location>
</feature>
<feature type="region of interest" description="Disordered" evidence="1">
    <location>
        <begin position="408"/>
        <end position="428"/>
    </location>
</feature>
<feature type="compositionally biased region" description="Polar residues" evidence="1">
    <location>
        <begin position="625"/>
        <end position="650"/>
    </location>
</feature>
<feature type="compositionally biased region" description="Polar residues" evidence="1">
    <location>
        <begin position="89"/>
        <end position="102"/>
    </location>
</feature>
<dbReference type="Proteomes" id="UP000019376">
    <property type="component" value="Unassembled WGS sequence"/>
</dbReference>
<feature type="compositionally biased region" description="Basic and acidic residues" evidence="1">
    <location>
        <begin position="1056"/>
        <end position="1073"/>
    </location>
</feature>
<feature type="compositionally biased region" description="Polar residues" evidence="1">
    <location>
        <begin position="316"/>
        <end position="325"/>
    </location>
</feature>
<feature type="region of interest" description="Disordered" evidence="1">
    <location>
        <begin position="1037"/>
        <end position="1104"/>
    </location>
</feature>
<sequence>MPPRTRSKPYGPDSPNAAQGLPDPAPRRRRTTRSVSAQPQEEQPAQPLREPKTRKTRGKASSRGRKKVTRPTASASADGLQEEQLEASALSSDVNSQPQIETNRADDGTDDARLATPSVEVPATVLQSIETSEPETTAPTSTGLFSLQRKSDSRSRPQSGSAQLPSPSQSHVLRPQNASPIRRTRTPRSRRSSTHRTEGSESFSRTLFRLPELLSSHNEAEADSGQAVETNSAEQQEFVDASATVVARTESPAPAPATPKRERAASPVAPLTAPPAAVNGSPGWSRWIFNGVSRRWTVLRSRLNPEENDDEAHSVAASNSPTSFPPISQAAADRNEIAEDPEATADVKNIQAAVSASFPAPTVSIASRAVEKISNILSPRRIQARTSSTISASPRRRRRATSFVDARTLLNPDAPTSGQGYESQHSFVKRRQAARLAIEREQREARNRELADAKIAEAAVREATRRKALAAEFTTSLRPAIPHRRSTERPGQSEQGNPTSDITGQTATGSVPKANESNPRKRNRGFGLDEDDLAVHEEDFTPEEWNVLKVQVEKAEEEAAKAAQELAPPTKKRRVDENPQQQKRTRQSDRHNTSGTSRQTQPPARQPGFIPNKRGTFAPPDLPTIDSSRLMSDPDSPSNTKDPQTTPQTPSDDEINMPGAFHGSKSKTKNKDPPSSPKGMTVSGVIVPERPFSYCDLDTAVAWLRTRSTHRMRRTVRNPRLTHSSSLASDGETLKTVGPSQVGAMKANLRAANQHIMTQQCRDSTRNDKIDEQRFAHREETAASSSSRPVVRFKLPESFFVPEPSPRRRVSDIACSVGKSAAWFLNTRTPLRSVLKRKRETQAPAYDNLMSSPDLPNPPRLIKRPRGAQAPELSGSSSYFSWRTGKPKKAAASPLPSPTPQRSPYNVASRLVSLAQGLFTTGLPPSSPPAESAWNRGFPGTDLWASSSSASSDSGIDEPGLSPYSPTLRRSPYNLALQFASLTPDCFAAGRRRSSPLTVVPHYPARRYGPLSGYMANKLPGYVANKLHSKLVSENDIETENVNDEQGSSPLTRARNKAEQFKPKTPSRLRESARFPTSNQSTPAGLDMSSPSFSDAFQNSTPVQSRPLPVDDSPFLVHADKIPPLAGPTTSDSSLPRLQSEVFPAQAETEGSTAPLAAEVAWLSETLPDGQFDRLKWPSSREVIEHFRIDSNSLKIVNEESQPKGTDFAQYLQDLFENCGADPTGVPMSL</sequence>
<keyword evidence="3" id="KW-1185">Reference proteome</keyword>
<dbReference type="OrthoDB" id="5394108at2759"/>
<name>S7ZN89_PENO1</name>
<feature type="compositionally biased region" description="Basic residues" evidence="1">
    <location>
        <begin position="182"/>
        <end position="194"/>
    </location>
</feature>
<feature type="compositionally biased region" description="Basic and acidic residues" evidence="1">
    <location>
        <begin position="103"/>
        <end position="113"/>
    </location>
</feature>
<feature type="region of interest" description="Disordered" evidence="1">
    <location>
        <begin position="471"/>
        <end position="543"/>
    </location>
</feature>
<accession>S7ZN89</accession>